<name>A0AAJ1I9K5_9SPIO</name>
<dbReference type="EMBL" id="JAQQAL010000003">
    <property type="protein sequence ID" value="MDC7225205.1"/>
    <property type="molecule type" value="Genomic_DNA"/>
</dbReference>
<sequence length="246" mass="28075">MKSRLYLLILLLLIFPQHLFAVNAGIVSLNIKEILKLYNGPIEQLREFESAPNKEGITDNRLRINFLTRHICALKDELENDLSDHLKSIYKDSIIILYAELDKLQSDIITENIKSINEISEYLAQIRLKKQRQDETLDFIGDRVTSIRNIMDELSTTFDSYDQIIEKQNELIDEALQLSPKAYENTVFMAPGLEAGIDLTPYISLGLGYITAADRLSYGFMLEAGYAPTQELVNVSFSVLLGLYFN</sequence>
<comment type="caution">
    <text evidence="1">The sequence shown here is derived from an EMBL/GenBank/DDBJ whole genome shotgun (WGS) entry which is preliminary data.</text>
</comment>
<accession>A0AAJ1I9K5</accession>
<evidence type="ECO:0000313" key="2">
    <source>
        <dbReference type="Proteomes" id="UP001221217"/>
    </source>
</evidence>
<dbReference type="Proteomes" id="UP001221217">
    <property type="component" value="Unassembled WGS sequence"/>
</dbReference>
<reference evidence="1 2" key="1">
    <citation type="submission" date="2022-12" db="EMBL/GenBank/DDBJ databases">
        <title>Metagenome assembled genome from gulf of manar.</title>
        <authorList>
            <person name="Kohli P."/>
            <person name="Pk S."/>
            <person name="Venkata Ramana C."/>
            <person name="Sasikala C."/>
        </authorList>
    </citation>
    <scope>NUCLEOTIDE SEQUENCE [LARGE SCALE GENOMIC DNA]</scope>
    <source>
        <strain evidence="1">JB008</strain>
    </source>
</reference>
<protein>
    <submittedName>
        <fullName evidence="1">Uncharacterized protein</fullName>
    </submittedName>
</protein>
<proteinExistence type="predicted"/>
<evidence type="ECO:0000313" key="1">
    <source>
        <dbReference type="EMBL" id="MDC7225205.1"/>
    </source>
</evidence>
<gene>
    <name evidence="1" type="ORF">PQJ61_00410</name>
</gene>
<organism evidence="1 2">
    <name type="scientific">Candidatus Thalassospirochaeta sargassi</name>
    <dbReference type="NCBI Taxonomy" id="3119039"/>
    <lineage>
        <taxon>Bacteria</taxon>
        <taxon>Pseudomonadati</taxon>
        <taxon>Spirochaetota</taxon>
        <taxon>Spirochaetia</taxon>
        <taxon>Spirochaetales</taxon>
        <taxon>Spirochaetaceae</taxon>
        <taxon>Candidatus Thalassospirochaeta</taxon>
    </lineage>
</organism>
<dbReference type="AlphaFoldDB" id="A0AAJ1I9K5"/>